<proteinExistence type="predicted"/>
<organism evidence="3 4">
    <name type="scientific">Hippocampus comes</name>
    <name type="common">Tiger tail seahorse</name>
    <dbReference type="NCBI Taxonomy" id="109280"/>
    <lineage>
        <taxon>Eukaryota</taxon>
        <taxon>Metazoa</taxon>
        <taxon>Chordata</taxon>
        <taxon>Craniata</taxon>
        <taxon>Vertebrata</taxon>
        <taxon>Euteleostomi</taxon>
        <taxon>Actinopterygii</taxon>
        <taxon>Neopterygii</taxon>
        <taxon>Teleostei</taxon>
        <taxon>Neoteleostei</taxon>
        <taxon>Acanthomorphata</taxon>
        <taxon>Syngnathiaria</taxon>
        <taxon>Syngnathiformes</taxon>
        <taxon>Syngnathoidei</taxon>
        <taxon>Syngnathidae</taxon>
        <taxon>Hippocampus</taxon>
    </lineage>
</organism>
<dbReference type="GO" id="GO:0004252">
    <property type="term" value="F:serine-type endopeptidase activity"/>
    <property type="evidence" value="ECO:0007669"/>
    <property type="project" value="InterPro"/>
</dbReference>
<dbReference type="Gene3D" id="2.40.10.10">
    <property type="entry name" value="Trypsin-like serine proteases"/>
    <property type="match status" value="1"/>
</dbReference>
<evidence type="ECO:0000313" key="3">
    <source>
        <dbReference type="Ensembl" id="ENSHCOP00000020256.1"/>
    </source>
</evidence>
<sequence>PGRPKTQRPAAAVWWPGGAGRCHICNCVLESLRCPSLIVFCLQGDSGGPLVCKGTLMGITSFGPKCCGLMKPPGVYSFLSMEQLEWIRKIMAENEM</sequence>
<dbReference type="InterPro" id="IPR009003">
    <property type="entry name" value="Peptidase_S1_PA"/>
</dbReference>
<reference evidence="3" key="1">
    <citation type="submission" date="2025-08" db="UniProtKB">
        <authorList>
            <consortium name="Ensembl"/>
        </authorList>
    </citation>
    <scope>IDENTIFICATION</scope>
</reference>
<dbReference type="Proteomes" id="UP000264820">
    <property type="component" value="Unplaced"/>
</dbReference>
<dbReference type="GO" id="GO:0006508">
    <property type="term" value="P:proteolysis"/>
    <property type="evidence" value="ECO:0007669"/>
    <property type="project" value="InterPro"/>
</dbReference>
<feature type="domain" description="Peptidase S1" evidence="2">
    <location>
        <begin position="27"/>
        <end position="92"/>
    </location>
</feature>
<evidence type="ECO:0000259" key="2">
    <source>
        <dbReference type="PROSITE" id="PS50240"/>
    </source>
</evidence>
<evidence type="ECO:0000256" key="1">
    <source>
        <dbReference type="ARBA" id="ARBA00023157"/>
    </source>
</evidence>
<dbReference type="PANTHER" id="PTHR24276:SF98">
    <property type="entry name" value="FI18310P1-RELATED"/>
    <property type="match status" value="1"/>
</dbReference>
<dbReference type="SUPFAM" id="SSF50494">
    <property type="entry name" value="Trypsin-like serine proteases"/>
    <property type="match status" value="1"/>
</dbReference>
<accession>A0A3Q2YNZ9</accession>
<keyword evidence="4" id="KW-1185">Reference proteome</keyword>
<name>A0A3Q2YNZ9_HIPCM</name>
<protein>
    <recommendedName>
        <fullName evidence="2">Peptidase S1 domain-containing protein</fullName>
    </recommendedName>
</protein>
<dbReference type="STRING" id="109280.ENSHCOP00000020256"/>
<dbReference type="InterPro" id="IPR001254">
    <property type="entry name" value="Trypsin_dom"/>
</dbReference>
<dbReference type="InterPro" id="IPR043504">
    <property type="entry name" value="Peptidase_S1_PA_chymotrypsin"/>
</dbReference>
<dbReference type="AlphaFoldDB" id="A0A3Q2YNZ9"/>
<dbReference type="Ensembl" id="ENSHCOT00000006620.1">
    <property type="protein sequence ID" value="ENSHCOP00000020256.1"/>
    <property type="gene ID" value="ENSHCOG00000006195.1"/>
</dbReference>
<reference evidence="3" key="2">
    <citation type="submission" date="2025-09" db="UniProtKB">
        <authorList>
            <consortium name="Ensembl"/>
        </authorList>
    </citation>
    <scope>IDENTIFICATION</scope>
</reference>
<keyword evidence="1" id="KW-1015">Disulfide bond</keyword>
<dbReference type="GeneTree" id="ENSGT00940000177226"/>
<dbReference type="PANTHER" id="PTHR24276">
    <property type="entry name" value="POLYSERASE-RELATED"/>
    <property type="match status" value="1"/>
</dbReference>
<dbReference type="Pfam" id="PF00089">
    <property type="entry name" value="Trypsin"/>
    <property type="match status" value="1"/>
</dbReference>
<evidence type="ECO:0000313" key="4">
    <source>
        <dbReference type="Proteomes" id="UP000264820"/>
    </source>
</evidence>
<dbReference type="InterPro" id="IPR050430">
    <property type="entry name" value="Peptidase_S1"/>
</dbReference>
<dbReference type="PROSITE" id="PS50240">
    <property type="entry name" value="TRYPSIN_DOM"/>
    <property type="match status" value="1"/>
</dbReference>